<feature type="transmembrane region" description="Helical" evidence="1">
    <location>
        <begin position="268"/>
        <end position="292"/>
    </location>
</feature>
<evidence type="ECO:0000256" key="1">
    <source>
        <dbReference type="SAM" id="Phobius"/>
    </source>
</evidence>
<sequence>MMTNELSAPAQGTRLPGLDHLRALAIGLVLLFHYRIFPHPEWLNTAGQFGWTGVDLFFVLSGYLIASQLFRELARRGRLSLATYFIKRTFRILPAYWAVLALYFLVPAFREREALPPLWKFLTFTQNFGLDLARGGTFSHAWSLCVEEQFYLLLPLGLLALAPGRRGKWAAATLPALVVLGFGARLLSWYGAVAPQLNTEHVTLVWYKYMYYPTYNRLDGLLVGIAIAALFHFRPQAAARLARHGNGLGLLGLAVLAGAFWVCREPQAFGASIFGFPLVALGYGLLVVAAISPGSVLYGTASRISARVAALSFAIYLTHKGIIHLTQAWFSAYGIGLESNAMMGLCLATVLAGAWLLNVAVEKPFLKLRQWLLARRRAVALPVLAGAE</sequence>
<reference evidence="3 4" key="1">
    <citation type="journal article" date="2018" name="Arch. Microbiol.">
        <title>Hymenobacter segetis sp. nov., isolated from soil.</title>
        <authorList>
            <person name="Ten L.N."/>
            <person name="Lim S.J."/>
            <person name="Kim B.O."/>
            <person name="Kang I.K."/>
            <person name="Jung H.Y."/>
        </authorList>
    </citation>
    <scope>NUCLEOTIDE SEQUENCE [LARGE SCALE GENOMIC DNA]</scope>
    <source>
        <strain evidence="3 4">S7-3-11</strain>
    </source>
</reference>
<feature type="transmembrane region" description="Helical" evidence="1">
    <location>
        <begin position="304"/>
        <end position="322"/>
    </location>
</feature>
<keyword evidence="4" id="KW-1185">Reference proteome</keyword>
<feature type="transmembrane region" description="Helical" evidence="1">
    <location>
        <begin position="49"/>
        <end position="70"/>
    </location>
</feature>
<keyword evidence="1" id="KW-0472">Membrane</keyword>
<feature type="transmembrane region" description="Helical" evidence="1">
    <location>
        <begin position="169"/>
        <end position="192"/>
    </location>
</feature>
<feature type="transmembrane region" description="Helical" evidence="1">
    <location>
        <begin position="21"/>
        <end position="37"/>
    </location>
</feature>
<dbReference type="EMBL" id="JBCEVZ010000012">
    <property type="protein sequence ID" value="MEL5994024.1"/>
    <property type="molecule type" value="Genomic_DNA"/>
</dbReference>
<dbReference type="PANTHER" id="PTHR23028:SF53">
    <property type="entry name" value="ACYL_TRANSF_3 DOMAIN-CONTAINING PROTEIN"/>
    <property type="match status" value="1"/>
</dbReference>
<feature type="transmembrane region" description="Helical" evidence="1">
    <location>
        <begin position="141"/>
        <end position="162"/>
    </location>
</feature>
<protein>
    <submittedName>
        <fullName evidence="3">Acyltransferase</fullName>
        <ecNumber evidence="3">2.3.-.-</ecNumber>
    </submittedName>
</protein>
<keyword evidence="3" id="KW-0808">Transferase</keyword>
<gene>
    <name evidence="3" type="ORF">AAFH49_07375</name>
</gene>
<evidence type="ECO:0000313" key="4">
    <source>
        <dbReference type="Proteomes" id="UP001479606"/>
    </source>
</evidence>
<keyword evidence="3" id="KW-0012">Acyltransferase</keyword>
<feature type="domain" description="Acyltransferase 3" evidence="2">
    <location>
        <begin position="16"/>
        <end position="358"/>
    </location>
</feature>
<evidence type="ECO:0000313" key="3">
    <source>
        <dbReference type="EMBL" id="MEL5994024.1"/>
    </source>
</evidence>
<keyword evidence="1" id="KW-0812">Transmembrane</keyword>
<comment type="caution">
    <text evidence="3">The sequence shown here is derived from an EMBL/GenBank/DDBJ whole genome shotgun (WGS) entry which is preliminary data.</text>
</comment>
<feature type="transmembrane region" description="Helical" evidence="1">
    <location>
        <begin position="212"/>
        <end position="233"/>
    </location>
</feature>
<feature type="transmembrane region" description="Helical" evidence="1">
    <location>
        <begin position="245"/>
        <end position="262"/>
    </location>
</feature>
<accession>A0ABU9LVI8</accession>
<dbReference type="Proteomes" id="UP001479606">
    <property type="component" value="Unassembled WGS sequence"/>
</dbReference>
<organism evidence="3 4">
    <name type="scientific">Hymenobacter segetis</name>
    <dbReference type="NCBI Taxonomy" id="2025509"/>
    <lineage>
        <taxon>Bacteria</taxon>
        <taxon>Pseudomonadati</taxon>
        <taxon>Bacteroidota</taxon>
        <taxon>Cytophagia</taxon>
        <taxon>Cytophagales</taxon>
        <taxon>Hymenobacteraceae</taxon>
        <taxon>Hymenobacter</taxon>
    </lineage>
</organism>
<dbReference type="GO" id="GO:0016746">
    <property type="term" value="F:acyltransferase activity"/>
    <property type="evidence" value="ECO:0007669"/>
    <property type="project" value="UniProtKB-KW"/>
</dbReference>
<dbReference type="PANTHER" id="PTHR23028">
    <property type="entry name" value="ACETYLTRANSFERASE"/>
    <property type="match status" value="1"/>
</dbReference>
<dbReference type="EC" id="2.3.-.-" evidence="3"/>
<feature type="transmembrane region" description="Helical" evidence="1">
    <location>
        <begin position="342"/>
        <end position="361"/>
    </location>
</feature>
<proteinExistence type="predicted"/>
<evidence type="ECO:0000259" key="2">
    <source>
        <dbReference type="Pfam" id="PF01757"/>
    </source>
</evidence>
<dbReference type="RefSeq" id="WP_342296985.1">
    <property type="nucleotide sequence ID" value="NZ_JBCEVZ010000012.1"/>
</dbReference>
<feature type="transmembrane region" description="Helical" evidence="1">
    <location>
        <begin position="90"/>
        <end position="109"/>
    </location>
</feature>
<dbReference type="InterPro" id="IPR050879">
    <property type="entry name" value="Acyltransferase_3"/>
</dbReference>
<dbReference type="Pfam" id="PF01757">
    <property type="entry name" value="Acyl_transf_3"/>
    <property type="match status" value="1"/>
</dbReference>
<name>A0ABU9LVI8_9BACT</name>
<keyword evidence="1" id="KW-1133">Transmembrane helix</keyword>
<dbReference type="InterPro" id="IPR002656">
    <property type="entry name" value="Acyl_transf_3_dom"/>
</dbReference>